<keyword evidence="6" id="KW-0961">Cell wall biogenesis/degradation</keyword>
<comment type="similarity">
    <text evidence="1">Belongs to the FemABX family.</text>
</comment>
<dbReference type="EMBL" id="PFOB01000016">
    <property type="protein sequence ID" value="PIZ63686.1"/>
    <property type="molecule type" value="Genomic_DNA"/>
</dbReference>
<dbReference type="PANTHER" id="PTHR36174">
    <property type="entry name" value="LIPID II:GLYCINE GLYCYLTRANSFERASE"/>
    <property type="match status" value="1"/>
</dbReference>
<dbReference type="PROSITE" id="PS51191">
    <property type="entry name" value="FEMABX"/>
    <property type="match status" value="1"/>
</dbReference>
<dbReference type="GO" id="GO:0009252">
    <property type="term" value="P:peptidoglycan biosynthetic process"/>
    <property type="evidence" value="ECO:0007669"/>
    <property type="project" value="UniProtKB-KW"/>
</dbReference>
<sequence>MNIRVVTNKSEWNAFYNRVGSPSFHHSWEWGEFQKLCNNDIERVGLYHNNNLVAIALIVKVRSKRGKYLFIPHGPLFDILQDRLTQKIFSQQFKSIGTQLAEFHRYLTNMARSEGFWFIRIAPPMARDDDHVSLFRALGYRIAPIYVHAETMWVIDLTQSENEILANMRKNTRYAIRRAEREHISVISNESSEGLKKFLDLYHVTADREQFTPYSDIYIRHEFDAFEAAGNAIIFNSGFLNSPQEVLPPEFAQEGASQNLAASLVIFSKSSGFYHQGASIHTKYPAAYLLQWHAILEAKRRGCKYYSFHGIHDPGRTPKSWKGLSLFKHGFGGFQVDYLYTQDFIISPMYLFSYLSDRYLNWRRGV</sequence>
<evidence type="ECO:0000256" key="6">
    <source>
        <dbReference type="ARBA" id="ARBA00023316"/>
    </source>
</evidence>
<dbReference type="PANTHER" id="PTHR36174:SF1">
    <property type="entry name" value="LIPID II:GLYCINE GLYCYLTRANSFERASE"/>
    <property type="match status" value="1"/>
</dbReference>
<dbReference type="Proteomes" id="UP000228503">
    <property type="component" value="Unassembled WGS sequence"/>
</dbReference>
<dbReference type="InterPro" id="IPR003447">
    <property type="entry name" value="FEMABX"/>
</dbReference>
<gene>
    <name evidence="7" type="ORF">COY16_01265</name>
</gene>
<evidence type="ECO:0000313" key="8">
    <source>
        <dbReference type="Proteomes" id="UP000228503"/>
    </source>
</evidence>
<evidence type="ECO:0008006" key="9">
    <source>
        <dbReference type="Google" id="ProtNLM"/>
    </source>
</evidence>
<dbReference type="Gene3D" id="3.40.630.30">
    <property type="match status" value="1"/>
</dbReference>
<accession>A0A2M7U0U7</accession>
<dbReference type="InterPro" id="IPR016181">
    <property type="entry name" value="Acyl_CoA_acyltransferase"/>
</dbReference>
<dbReference type="GO" id="GO:0008360">
    <property type="term" value="P:regulation of cell shape"/>
    <property type="evidence" value="ECO:0007669"/>
    <property type="project" value="UniProtKB-KW"/>
</dbReference>
<evidence type="ECO:0000256" key="1">
    <source>
        <dbReference type="ARBA" id="ARBA00009943"/>
    </source>
</evidence>
<proteinExistence type="inferred from homology"/>
<dbReference type="InterPro" id="IPR050644">
    <property type="entry name" value="PG_Glycine_Bridge_Synth"/>
</dbReference>
<comment type="caution">
    <text evidence="7">The sequence shown here is derived from an EMBL/GenBank/DDBJ whole genome shotgun (WGS) entry which is preliminary data.</text>
</comment>
<dbReference type="GO" id="GO:0016755">
    <property type="term" value="F:aminoacyltransferase activity"/>
    <property type="evidence" value="ECO:0007669"/>
    <property type="project" value="InterPro"/>
</dbReference>
<dbReference type="GO" id="GO:0071555">
    <property type="term" value="P:cell wall organization"/>
    <property type="evidence" value="ECO:0007669"/>
    <property type="project" value="UniProtKB-KW"/>
</dbReference>
<evidence type="ECO:0000256" key="3">
    <source>
        <dbReference type="ARBA" id="ARBA00022960"/>
    </source>
</evidence>
<evidence type="ECO:0000313" key="7">
    <source>
        <dbReference type="EMBL" id="PIZ63686.1"/>
    </source>
</evidence>
<dbReference type="Pfam" id="PF02388">
    <property type="entry name" value="FemAB"/>
    <property type="match status" value="2"/>
</dbReference>
<keyword evidence="4" id="KW-0573">Peptidoglycan synthesis</keyword>
<keyword evidence="5" id="KW-0012">Acyltransferase</keyword>
<evidence type="ECO:0000256" key="4">
    <source>
        <dbReference type="ARBA" id="ARBA00022984"/>
    </source>
</evidence>
<organism evidence="7 8">
    <name type="scientific">Candidatus Roizmanbacteria bacterium CG_4_10_14_0_2_um_filter_39_13</name>
    <dbReference type="NCBI Taxonomy" id="1974825"/>
    <lineage>
        <taxon>Bacteria</taxon>
        <taxon>Candidatus Roizmaniibacteriota</taxon>
    </lineage>
</organism>
<keyword evidence="2" id="KW-0808">Transferase</keyword>
<protein>
    <recommendedName>
        <fullName evidence="9">BioF2-like acetyltransferase domain-containing protein</fullName>
    </recommendedName>
</protein>
<evidence type="ECO:0000256" key="5">
    <source>
        <dbReference type="ARBA" id="ARBA00023315"/>
    </source>
</evidence>
<keyword evidence="3" id="KW-0133">Cell shape</keyword>
<dbReference type="AlphaFoldDB" id="A0A2M7U0U7"/>
<dbReference type="SUPFAM" id="SSF55729">
    <property type="entry name" value="Acyl-CoA N-acyltransferases (Nat)"/>
    <property type="match status" value="2"/>
</dbReference>
<name>A0A2M7U0U7_9BACT</name>
<evidence type="ECO:0000256" key="2">
    <source>
        <dbReference type="ARBA" id="ARBA00022679"/>
    </source>
</evidence>
<reference evidence="8" key="1">
    <citation type="submission" date="2017-09" db="EMBL/GenBank/DDBJ databases">
        <title>Depth-based differentiation of microbial function through sediment-hosted aquifers and enrichment of novel symbionts in the deep terrestrial subsurface.</title>
        <authorList>
            <person name="Probst A.J."/>
            <person name="Ladd B."/>
            <person name="Jarett J.K."/>
            <person name="Geller-Mcgrath D.E."/>
            <person name="Sieber C.M.K."/>
            <person name="Emerson J.B."/>
            <person name="Anantharaman K."/>
            <person name="Thomas B.C."/>
            <person name="Malmstrom R."/>
            <person name="Stieglmeier M."/>
            <person name="Klingl A."/>
            <person name="Woyke T."/>
            <person name="Ryan C.M."/>
            <person name="Banfield J.F."/>
        </authorList>
    </citation>
    <scope>NUCLEOTIDE SEQUENCE [LARGE SCALE GENOMIC DNA]</scope>
</reference>